<organism evidence="1">
    <name type="scientific">Anguilla anguilla</name>
    <name type="common">European freshwater eel</name>
    <name type="synonym">Muraena anguilla</name>
    <dbReference type="NCBI Taxonomy" id="7936"/>
    <lineage>
        <taxon>Eukaryota</taxon>
        <taxon>Metazoa</taxon>
        <taxon>Chordata</taxon>
        <taxon>Craniata</taxon>
        <taxon>Vertebrata</taxon>
        <taxon>Euteleostomi</taxon>
        <taxon>Actinopterygii</taxon>
        <taxon>Neopterygii</taxon>
        <taxon>Teleostei</taxon>
        <taxon>Anguilliformes</taxon>
        <taxon>Anguillidae</taxon>
        <taxon>Anguilla</taxon>
    </lineage>
</organism>
<dbReference type="AlphaFoldDB" id="A0A0E9PUE9"/>
<reference evidence="1" key="1">
    <citation type="submission" date="2014-11" db="EMBL/GenBank/DDBJ databases">
        <authorList>
            <person name="Amaro Gonzalez C."/>
        </authorList>
    </citation>
    <scope>NUCLEOTIDE SEQUENCE</scope>
</reference>
<dbReference type="EMBL" id="GBXM01100443">
    <property type="protein sequence ID" value="JAH08134.1"/>
    <property type="molecule type" value="Transcribed_RNA"/>
</dbReference>
<reference evidence="1" key="2">
    <citation type="journal article" date="2015" name="Fish Shellfish Immunol.">
        <title>Early steps in the European eel (Anguilla anguilla)-Vibrio vulnificus interaction in the gills: Role of the RtxA13 toxin.</title>
        <authorList>
            <person name="Callol A."/>
            <person name="Pajuelo D."/>
            <person name="Ebbesson L."/>
            <person name="Teles M."/>
            <person name="MacKenzie S."/>
            <person name="Amaro C."/>
        </authorList>
    </citation>
    <scope>NUCLEOTIDE SEQUENCE</scope>
</reference>
<sequence>MLQISVAYSNKPCCYLDAQESLFEVQLQWTKALF</sequence>
<name>A0A0E9PUE9_ANGAN</name>
<protein>
    <submittedName>
        <fullName evidence="1">Uncharacterized protein</fullName>
    </submittedName>
</protein>
<proteinExistence type="predicted"/>
<evidence type="ECO:0000313" key="1">
    <source>
        <dbReference type="EMBL" id="JAH08134.1"/>
    </source>
</evidence>
<accession>A0A0E9PUE9</accession>